<feature type="transmembrane region" description="Helical" evidence="15">
    <location>
        <begin position="791"/>
        <end position="816"/>
    </location>
</feature>
<feature type="region of interest" description="Disordered" evidence="14">
    <location>
        <begin position="657"/>
        <end position="676"/>
    </location>
</feature>
<dbReference type="GO" id="GO:0005891">
    <property type="term" value="C:voltage-gated calcium channel complex"/>
    <property type="evidence" value="ECO:0007669"/>
    <property type="project" value="TreeGrafter"/>
</dbReference>
<evidence type="ECO:0000313" key="17">
    <source>
        <dbReference type="EMBL" id="CAE7555739.1"/>
    </source>
</evidence>
<dbReference type="GO" id="GO:0005509">
    <property type="term" value="F:calcium ion binding"/>
    <property type="evidence" value="ECO:0007669"/>
    <property type="project" value="InterPro"/>
</dbReference>
<dbReference type="InterPro" id="IPR005821">
    <property type="entry name" value="Ion_trans_dom"/>
</dbReference>
<dbReference type="PANTHER" id="PTHR45628">
    <property type="entry name" value="VOLTAGE-DEPENDENT CALCIUM CHANNEL TYPE A SUBUNIT ALPHA-1"/>
    <property type="match status" value="1"/>
</dbReference>
<evidence type="ECO:0000256" key="15">
    <source>
        <dbReference type="SAM" id="Phobius"/>
    </source>
</evidence>
<evidence type="ECO:0000256" key="12">
    <source>
        <dbReference type="ARBA" id="ARBA00023180"/>
    </source>
</evidence>
<dbReference type="AlphaFoldDB" id="A0A812TZ65"/>
<feature type="transmembrane region" description="Helical" evidence="15">
    <location>
        <begin position="59"/>
        <end position="80"/>
    </location>
</feature>
<feature type="transmembrane region" description="Helical" evidence="15">
    <location>
        <begin position="866"/>
        <end position="888"/>
    </location>
</feature>
<keyword evidence="8" id="KW-0851">Voltage-gated channel</keyword>
<dbReference type="EMBL" id="CAJNDS010002646">
    <property type="protein sequence ID" value="CAE7555739.1"/>
    <property type="molecule type" value="Genomic_DNA"/>
</dbReference>
<evidence type="ECO:0000256" key="1">
    <source>
        <dbReference type="ARBA" id="ARBA00004141"/>
    </source>
</evidence>
<dbReference type="InterPro" id="IPR002048">
    <property type="entry name" value="EF_hand_dom"/>
</dbReference>
<evidence type="ECO:0000256" key="11">
    <source>
        <dbReference type="ARBA" id="ARBA00023136"/>
    </source>
</evidence>
<keyword evidence="7" id="KW-0106">Calcium</keyword>
<feature type="transmembrane region" description="Helical" evidence="15">
    <location>
        <begin position="182"/>
        <end position="203"/>
    </location>
</feature>
<evidence type="ECO:0000313" key="18">
    <source>
        <dbReference type="Proteomes" id="UP000604046"/>
    </source>
</evidence>
<feature type="transmembrane region" description="Helical" evidence="15">
    <location>
        <begin position="263"/>
        <end position="290"/>
    </location>
</feature>
<evidence type="ECO:0000256" key="3">
    <source>
        <dbReference type="ARBA" id="ARBA00022553"/>
    </source>
</evidence>
<feature type="region of interest" description="Disordered" evidence="14">
    <location>
        <begin position="1"/>
        <end position="30"/>
    </location>
</feature>
<comment type="subcellular location">
    <subcellularLocation>
        <location evidence="1">Membrane</location>
        <topology evidence="1">Multi-pass membrane protein</topology>
    </subcellularLocation>
</comment>
<feature type="domain" description="EF-hand" evidence="16">
    <location>
        <begin position="974"/>
        <end position="1009"/>
    </location>
</feature>
<feature type="transmembrane region" description="Helical" evidence="15">
    <location>
        <begin position="900"/>
        <end position="918"/>
    </location>
</feature>
<dbReference type="InterPro" id="IPR050599">
    <property type="entry name" value="VDCC_alpha-1_subunit"/>
</dbReference>
<feature type="transmembrane region" description="Helical" evidence="15">
    <location>
        <begin position="726"/>
        <end position="745"/>
    </location>
</feature>
<comment type="caution">
    <text evidence="17">The sequence shown here is derived from an EMBL/GenBank/DDBJ whole genome shotgun (WGS) entry which is preliminary data.</text>
</comment>
<dbReference type="InterPro" id="IPR027359">
    <property type="entry name" value="Volt_channel_dom_sf"/>
</dbReference>
<keyword evidence="11 15" id="KW-0472">Membrane</keyword>
<keyword evidence="2" id="KW-0813">Transport</keyword>
<keyword evidence="3" id="KW-0597">Phosphoprotein</keyword>
<evidence type="ECO:0000256" key="14">
    <source>
        <dbReference type="SAM" id="MobiDB-lite"/>
    </source>
</evidence>
<keyword evidence="10" id="KW-0406">Ion transport</keyword>
<accession>A0A812TZ65</accession>
<evidence type="ECO:0000256" key="9">
    <source>
        <dbReference type="ARBA" id="ARBA00022989"/>
    </source>
</evidence>
<keyword evidence="5" id="KW-0107">Calcium channel</keyword>
<keyword evidence="18" id="KW-1185">Reference proteome</keyword>
<dbReference type="Pfam" id="PF00520">
    <property type="entry name" value="Ion_trans"/>
    <property type="match status" value="1"/>
</dbReference>
<dbReference type="GO" id="GO:0098703">
    <property type="term" value="P:calcium ion import across plasma membrane"/>
    <property type="evidence" value="ECO:0007669"/>
    <property type="project" value="TreeGrafter"/>
</dbReference>
<feature type="transmembrane region" description="Helical" evidence="15">
    <location>
        <begin position="930"/>
        <end position="963"/>
    </location>
</feature>
<dbReference type="Gene3D" id="1.10.287.70">
    <property type="match status" value="1"/>
</dbReference>
<keyword evidence="9 15" id="KW-1133">Transmembrane helix</keyword>
<dbReference type="SUPFAM" id="SSF81324">
    <property type="entry name" value="Voltage-gated potassium channels"/>
    <property type="match status" value="1"/>
</dbReference>
<evidence type="ECO:0000256" key="6">
    <source>
        <dbReference type="ARBA" id="ARBA00022692"/>
    </source>
</evidence>
<name>A0A812TZ65_9DINO</name>
<keyword evidence="13" id="KW-0407">Ion channel</keyword>
<feature type="transmembrane region" description="Helical" evidence="15">
    <location>
        <begin position="215"/>
        <end position="242"/>
    </location>
</feature>
<gene>
    <name evidence="17" type="primary">Catsper1</name>
    <name evidence="17" type="ORF">SNAT2548_LOCUS31230</name>
</gene>
<evidence type="ECO:0000256" key="4">
    <source>
        <dbReference type="ARBA" id="ARBA00022568"/>
    </source>
</evidence>
<dbReference type="OrthoDB" id="436018at2759"/>
<dbReference type="Gene3D" id="1.20.120.350">
    <property type="entry name" value="Voltage-gated potassium channels. Chain C"/>
    <property type="match status" value="1"/>
</dbReference>
<feature type="transmembrane region" description="Helical" evidence="15">
    <location>
        <begin position="86"/>
        <end position="104"/>
    </location>
</feature>
<dbReference type="Proteomes" id="UP000604046">
    <property type="component" value="Unassembled WGS sequence"/>
</dbReference>
<evidence type="ECO:0000256" key="13">
    <source>
        <dbReference type="ARBA" id="ARBA00023303"/>
    </source>
</evidence>
<feature type="transmembrane region" description="Helical" evidence="15">
    <location>
        <begin position="302"/>
        <end position="321"/>
    </location>
</feature>
<reference evidence="17" key="1">
    <citation type="submission" date="2021-02" db="EMBL/GenBank/DDBJ databases">
        <authorList>
            <person name="Dougan E. K."/>
            <person name="Rhodes N."/>
            <person name="Thang M."/>
            <person name="Chan C."/>
        </authorList>
    </citation>
    <scope>NUCLEOTIDE SEQUENCE</scope>
</reference>
<proteinExistence type="predicted"/>
<dbReference type="GO" id="GO:0008331">
    <property type="term" value="F:high voltage-gated calcium channel activity"/>
    <property type="evidence" value="ECO:0007669"/>
    <property type="project" value="TreeGrafter"/>
</dbReference>
<keyword evidence="12" id="KW-0325">Glycoprotein</keyword>
<keyword evidence="6 15" id="KW-0812">Transmembrane</keyword>
<dbReference type="PROSITE" id="PS50222">
    <property type="entry name" value="EF_HAND_2"/>
    <property type="match status" value="1"/>
</dbReference>
<sequence>MPAREPLGEGTELPLRGSAVEGTPVEDPSQRLGRKRASLAELSQHLQTHSEPAALTRTAAAVLACYTLARVAANLVAVVWSSFHQMVDAVLRPVITGFGVFLFLRNRNRFSDKRLLHIWCRRAIFALALVVADESFPALVACFVSWQVELTSVLVGTVWEIACNFMQVHMTNLKLIALGRCFTPILCVALWSLGCVFMFPFFYLLFEIADNSFPLFALLAIMFGLLSCCFFLVAVVVQGFSLRVDACAALLAPGGEQATRSAAVMLFVNATLVVLGPALSIWAWSGYFLYIFDDRSPSAPTWLTLDIFLQMCNTLLLSGMIGPKQWDHPMDAFRQLADLSGFGFAAKRIAFEGCINEKAYKCIVSFPGKYSELWDRAVSSVKSQSRTPGKEHWSLACVFLTDTASGLGQHAENPETPGKCWCQSLYGCVPASTYLSVVEVDPDRIDSSGNRDMLAFKRRDAEAMGQLLVVKSEQSDIEWERELEKAVQNAEKLCFEKAGRAPWGCQWFQEWKQNVERANELKQELHVFYFAGRKGQGKMPWEKLSDDTAKEKARQNSGLGASQTAEVAYLEKMGLRYVEHDIKDFKAFIDAARSGDESARHVLRVARSGKSDDRFLPDFAMQPTPSISRPQSVPAPTGVNLLMSLKLPGQVYDEGNFFPKDESSDDESHDLPPWDAELTKRPKKATAVMDMKERMRQMFKGTARNKDLYRDGGWCSMIAGHDYFETVVYCFIIANVVWLGIDAMVNPEDLLINAPAWIIVVENVFCIFFVGELIVRFGAYKSMWDAVRDPWIVIDSVLVLGMMLETWIFFVILQFAEVDFTLIDQSSLRLLRVLRVSRVARIVRILRALPELLILVKALGVATRSVFFTFCLLLLVIYLFALACFLIGKETPSGEKYFNTLGQSMFTLFFYGLFGFELPFIAEATFNDNVALGVVFCAYLVCAPLTMMNLLVAVLVEVVGVLATAEQEMVNTKYEQDQMTLALSELDENGDEYISLEEFGKLMDKRNALLAMRELGVDILAIIEAPELIFGQAQSLSFAEFTETALALRDGNTATVRDINQLAKRMIQELRGTMGQLNSKIKEKTGSKDKVNLNRFRVSGKR</sequence>
<evidence type="ECO:0000256" key="5">
    <source>
        <dbReference type="ARBA" id="ARBA00022673"/>
    </source>
</evidence>
<keyword evidence="4" id="KW-0109">Calcium transport</keyword>
<organism evidence="17 18">
    <name type="scientific">Symbiodinium natans</name>
    <dbReference type="NCBI Taxonomy" id="878477"/>
    <lineage>
        <taxon>Eukaryota</taxon>
        <taxon>Sar</taxon>
        <taxon>Alveolata</taxon>
        <taxon>Dinophyceae</taxon>
        <taxon>Suessiales</taxon>
        <taxon>Symbiodiniaceae</taxon>
        <taxon>Symbiodinium</taxon>
    </lineage>
</organism>
<dbReference type="PANTHER" id="PTHR45628:SF7">
    <property type="entry name" value="VOLTAGE-DEPENDENT CALCIUM CHANNEL TYPE A SUBUNIT ALPHA-1"/>
    <property type="match status" value="1"/>
</dbReference>
<protein>
    <submittedName>
        <fullName evidence="17">Catsper1 protein</fullName>
    </submittedName>
</protein>
<evidence type="ECO:0000256" key="10">
    <source>
        <dbReference type="ARBA" id="ARBA00023065"/>
    </source>
</evidence>
<evidence type="ECO:0000256" key="8">
    <source>
        <dbReference type="ARBA" id="ARBA00022882"/>
    </source>
</evidence>
<evidence type="ECO:0000256" key="2">
    <source>
        <dbReference type="ARBA" id="ARBA00022448"/>
    </source>
</evidence>
<feature type="transmembrane region" description="Helical" evidence="15">
    <location>
        <begin position="757"/>
        <end position="779"/>
    </location>
</feature>
<evidence type="ECO:0000259" key="16">
    <source>
        <dbReference type="PROSITE" id="PS50222"/>
    </source>
</evidence>
<evidence type="ECO:0000256" key="7">
    <source>
        <dbReference type="ARBA" id="ARBA00022837"/>
    </source>
</evidence>